<keyword evidence="2" id="KW-0472">Membrane</keyword>
<feature type="transmembrane region" description="Helical" evidence="2">
    <location>
        <begin position="138"/>
        <end position="160"/>
    </location>
</feature>
<dbReference type="AlphaFoldDB" id="A0A0K2Y074"/>
<evidence type="ECO:0000313" key="3">
    <source>
        <dbReference type="EMBL" id="CRF52726.1"/>
    </source>
</evidence>
<dbReference type="Gene3D" id="1.25.40.10">
    <property type="entry name" value="Tetratricopeptide repeat domain"/>
    <property type="match status" value="1"/>
</dbReference>
<evidence type="ECO:0000256" key="2">
    <source>
        <dbReference type="SAM" id="Phobius"/>
    </source>
</evidence>
<dbReference type="EMBL" id="CDMG01000009">
    <property type="protein sequence ID" value="CRF52726.1"/>
    <property type="molecule type" value="Genomic_DNA"/>
</dbReference>
<dbReference type="SUPFAM" id="SSF48452">
    <property type="entry name" value="TPR-like"/>
    <property type="match status" value="1"/>
</dbReference>
<organism evidence="3 4">
    <name type="scientific">Helicobacter ailurogastricus</name>
    <dbReference type="NCBI Taxonomy" id="1578720"/>
    <lineage>
        <taxon>Bacteria</taxon>
        <taxon>Pseudomonadati</taxon>
        <taxon>Campylobacterota</taxon>
        <taxon>Epsilonproteobacteria</taxon>
        <taxon>Campylobacterales</taxon>
        <taxon>Helicobacteraceae</taxon>
        <taxon>Helicobacter</taxon>
    </lineage>
</organism>
<name>A0A0K2Y074_9HELI</name>
<dbReference type="Proteomes" id="UP000043437">
    <property type="component" value="Unassembled WGS sequence"/>
</dbReference>
<dbReference type="GeneID" id="82132528"/>
<dbReference type="RefSeq" id="WP_053945432.1">
    <property type="nucleotide sequence ID" value="NZ_CDMG01000009.1"/>
</dbReference>
<keyword evidence="2" id="KW-1133">Transmembrane helix</keyword>
<keyword evidence="2" id="KW-0812">Transmembrane</keyword>
<sequence>MQIEHVEQKGTKVHAYDEEGNELFKKSGELVFFVDNYVLVRRGNKICKIDTYGYILDPNFILQIGHVEQKGNKVCVYDEEGNELFKKSGELWSFSSDYVRVKQGEQICEINPYGDVVNPNVIINEPEPEKPEKSMGCFGWLVTVFVVCGALSFIARWVSFNQAKAEEERRAHPVQVFHDAMELFTAQNYKQAKERFEWLAQIKYRPAFSSYMAGQCAYKEEHYQEAIKFYEQSLKIKEQATYTDILLENLANAYKALKDEKNYTHYKHLLDQQKTGGQ</sequence>
<dbReference type="InterPro" id="IPR011990">
    <property type="entry name" value="TPR-like_helical_dom_sf"/>
</dbReference>
<dbReference type="InterPro" id="IPR019734">
    <property type="entry name" value="TPR_rpt"/>
</dbReference>
<keyword evidence="3" id="KW-0808">Transferase</keyword>
<reference evidence="4" key="1">
    <citation type="submission" date="2014-12" db="EMBL/GenBank/DDBJ databases">
        <authorList>
            <person name="Jaenicke S."/>
        </authorList>
    </citation>
    <scope>NUCLEOTIDE SEQUENCE [LARGE SCALE GENOMIC DNA]</scope>
</reference>
<protein>
    <submittedName>
        <fullName evidence="3">TPR repeat containing exported protein Putative periplasmic protein contains a protein prenylyltransferase domain</fullName>
    </submittedName>
</protein>
<feature type="repeat" description="TPR" evidence="1">
    <location>
        <begin position="207"/>
        <end position="240"/>
    </location>
</feature>
<evidence type="ECO:0000313" key="4">
    <source>
        <dbReference type="Proteomes" id="UP000043437"/>
    </source>
</evidence>
<proteinExistence type="predicted"/>
<accession>A0A0K2Y074</accession>
<dbReference type="GO" id="GO:0016740">
    <property type="term" value="F:transferase activity"/>
    <property type="evidence" value="ECO:0007669"/>
    <property type="project" value="UniProtKB-KW"/>
</dbReference>
<gene>
    <name evidence="3" type="ORF">HAL07_11910</name>
</gene>
<evidence type="ECO:0000256" key="1">
    <source>
        <dbReference type="PROSITE-ProRule" id="PRU00339"/>
    </source>
</evidence>
<keyword evidence="1" id="KW-0802">TPR repeat</keyword>
<dbReference type="PROSITE" id="PS50005">
    <property type="entry name" value="TPR"/>
    <property type="match status" value="1"/>
</dbReference>